<keyword evidence="4" id="KW-0175">Coiled coil</keyword>
<dbReference type="NCBIfam" id="TIGR00972">
    <property type="entry name" value="3a0107s01c2"/>
    <property type="match status" value="1"/>
</dbReference>
<dbReference type="SMART" id="SM00382">
    <property type="entry name" value="AAA"/>
    <property type="match status" value="1"/>
</dbReference>
<reference evidence="6" key="1">
    <citation type="journal article" date="2020" name="mSystems">
        <title>Genome- and Community-Level Interaction Insights into Carbon Utilization and Element Cycling Functions of Hydrothermarchaeota in Hydrothermal Sediment.</title>
        <authorList>
            <person name="Zhou Z."/>
            <person name="Liu Y."/>
            <person name="Xu W."/>
            <person name="Pan J."/>
            <person name="Luo Z.H."/>
            <person name="Li M."/>
        </authorList>
    </citation>
    <scope>NUCLEOTIDE SEQUENCE [LARGE SCALE GENOMIC DNA]</scope>
    <source>
        <strain evidence="6">SpSt-1056</strain>
    </source>
</reference>
<sequence>MSWLREIVAEKEATMLQEERVVVETVDLSVKYGKRYAIRDISLKFERNKITAIIGPSGCGKSTLLRCINRMNDLIPDARVEGKVLYRGVDIYSPAIDPVTVRTVVGMVFQRPNPFPMSIFDNVAFGLRVNGARLSKQELRDKVREALEKAALWEEVSDRLDAPAYSLSGGQQQRLCIARALAVDPEVILLDEPTVSLDPVSTSRIEQLLRSISTSYTIILVTHNMLQAARVSDYTAVLMPDENMVGRLIEFGPTKEIFTNPRDKRTEDYISGRVG</sequence>
<evidence type="ECO:0000313" key="6">
    <source>
        <dbReference type="EMBL" id="HHK68840.1"/>
    </source>
</evidence>
<dbReference type="PANTHER" id="PTHR43423:SF1">
    <property type="entry name" value="ABC TRANSPORTER I FAMILY MEMBER 17"/>
    <property type="match status" value="1"/>
</dbReference>
<dbReference type="PROSITE" id="PS00211">
    <property type="entry name" value="ABC_TRANSPORTER_1"/>
    <property type="match status" value="1"/>
</dbReference>
<feature type="coiled-coil region" evidence="4">
    <location>
        <begin position="129"/>
        <end position="156"/>
    </location>
</feature>
<evidence type="ECO:0000256" key="4">
    <source>
        <dbReference type="SAM" id="Coils"/>
    </source>
</evidence>
<dbReference type="GO" id="GO:0016887">
    <property type="term" value="F:ATP hydrolysis activity"/>
    <property type="evidence" value="ECO:0007669"/>
    <property type="project" value="InterPro"/>
</dbReference>
<dbReference type="GO" id="GO:0035435">
    <property type="term" value="P:phosphate ion transmembrane transport"/>
    <property type="evidence" value="ECO:0007669"/>
    <property type="project" value="InterPro"/>
</dbReference>
<dbReference type="InterPro" id="IPR017871">
    <property type="entry name" value="ABC_transporter-like_CS"/>
</dbReference>
<dbReference type="PROSITE" id="PS50893">
    <property type="entry name" value="ABC_TRANSPORTER_2"/>
    <property type="match status" value="1"/>
</dbReference>
<gene>
    <name evidence="6" type="primary">pstB</name>
    <name evidence="6" type="ORF">ENM11_06795</name>
</gene>
<name>A0A7C5LCR8_CALS0</name>
<dbReference type="GO" id="GO:0005524">
    <property type="term" value="F:ATP binding"/>
    <property type="evidence" value="ECO:0007669"/>
    <property type="project" value="UniProtKB-KW"/>
</dbReference>
<dbReference type="CDD" id="cd03260">
    <property type="entry name" value="ABC_PstB_phosphate_transporter"/>
    <property type="match status" value="1"/>
</dbReference>
<keyword evidence="2" id="KW-0547">Nucleotide-binding</keyword>
<dbReference type="GO" id="GO:0016020">
    <property type="term" value="C:membrane"/>
    <property type="evidence" value="ECO:0007669"/>
    <property type="project" value="InterPro"/>
</dbReference>
<evidence type="ECO:0000259" key="5">
    <source>
        <dbReference type="PROSITE" id="PS50893"/>
    </source>
</evidence>
<keyword evidence="1" id="KW-0813">Transport</keyword>
<dbReference type="PANTHER" id="PTHR43423">
    <property type="entry name" value="ABC TRANSPORTER I FAMILY MEMBER 17"/>
    <property type="match status" value="1"/>
</dbReference>
<evidence type="ECO:0000256" key="1">
    <source>
        <dbReference type="ARBA" id="ARBA00022448"/>
    </source>
</evidence>
<feature type="domain" description="ABC transporter" evidence="5">
    <location>
        <begin position="23"/>
        <end position="270"/>
    </location>
</feature>
<comment type="caution">
    <text evidence="6">The sequence shown here is derived from an EMBL/GenBank/DDBJ whole genome shotgun (WGS) entry which is preliminary data.</text>
</comment>
<dbReference type="InterPro" id="IPR003593">
    <property type="entry name" value="AAA+_ATPase"/>
</dbReference>
<dbReference type="SUPFAM" id="SSF52540">
    <property type="entry name" value="P-loop containing nucleoside triphosphate hydrolases"/>
    <property type="match status" value="1"/>
</dbReference>
<dbReference type="AlphaFoldDB" id="A0A7C5LCR8"/>
<dbReference type="Gene3D" id="3.40.50.300">
    <property type="entry name" value="P-loop containing nucleotide triphosphate hydrolases"/>
    <property type="match status" value="1"/>
</dbReference>
<dbReference type="EMBL" id="DRWN01000056">
    <property type="protein sequence ID" value="HHK68840.1"/>
    <property type="molecule type" value="Genomic_DNA"/>
</dbReference>
<evidence type="ECO:0000256" key="3">
    <source>
        <dbReference type="ARBA" id="ARBA00022840"/>
    </source>
</evidence>
<protein>
    <submittedName>
        <fullName evidence="6">Phosphate ABC transporter ATP-binding protein</fullName>
    </submittedName>
</protein>
<dbReference type="Pfam" id="PF00005">
    <property type="entry name" value="ABC_tran"/>
    <property type="match status" value="1"/>
</dbReference>
<proteinExistence type="predicted"/>
<keyword evidence="3 6" id="KW-0067">ATP-binding</keyword>
<dbReference type="InterPro" id="IPR005670">
    <property type="entry name" value="PstB-like"/>
</dbReference>
<dbReference type="InterPro" id="IPR003439">
    <property type="entry name" value="ABC_transporter-like_ATP-bd"/>
</dbReference>
<organism evidence="6">
    <name type="scientific">Caldiarchaeum subterraneum</name>
    <dbReference type="NCBI Taxonomy" id="311458"/>
    <lineage>
        <taxon>Archaea</taxon>
        <taxon>Nitrososphaerota</taxon>
        <taxon>Candidatus Caldarchaeales</taxon>
        <taxon>Candidatus Caldarchaeaceae</taxon>
        <taxon>Candidatus Caldarchaeum</taxon>
    </lineage>
</organism>
<evidence type="ECO:0000256" key="2">
    <source>
        <dbReference type="ARBA" id="ARBA00022741"/>
    </source>
</evidence>
<dbReference type="InterPro" id="IPR027417">
    <property type="entry name" value="P-loop_NTPase"/>
</dbReference>
<dbReference type="GO" id="GO:0005315">
    <property type="term" value="F:phosphate transmembrane transporter activity"/>
    <property type="evidence" value="ECO:0007669"/>
    <property type="project" value="InterPro"/>
</dbReference>
<accession>A0A7C5LCR8</accession>